<dbReference type="PANTHER" id="PTHR43479:SF7">
    <property type="entry name" value="TETR-FAMILY TRANSCRIPTIONAL REGULATOR"/>
    <property type="match status" value="1"/>
</dbReference>
<proteinExistence type="predicted"/>
<dbReference type="InterPro" id="IPR039532">
    <property type="entry name" value="TetR_C_Firmicutes"/>
</dbReference>
<dbReference type="InterPro" id="IPR050624">
    <property type="entry name" value="HTH-type_Tx_Regulator"/>
</dbReference>
<evidence type="ECO:0000313" key="4">
    <source>
        <dbReference type="EMBL" id="RZQ61460.1"/>
    </source>
</evidence>
<keyword evidence="1 2" id="KW-0238">DNA-binding</keyword>
<dbReference type="RefSeq" id="WP_130477763.1">
    <property type="nucleotide sequence ID" value="NZ_SFCC01000012.1"/>
</dbReference>
<dbReference type="Proteomes" id="UP000292003">
    <property type="component" value="Unassembled WGS sequence"/>
</dbReference>
<dbReference type="GO" id="GO:0003677">
    <property type="term" value="F:DNA binding"/>
    <property type="evidence" value="ECO:0007669"/>
    <property type="project" value="UniProtKB-UniRule"/>
</dbReference>
<evidence type="ECO:0000313" key="5">
    <source>
        <dbReference type="Proteomes" id="UP000292003"/>
    </source>
</evidence>
<feature type="DNA-binding region" description="H-T-H motif" evidence="2">
    <location>
        <begin position="40"/>
        <end position="59"/>
    </location>
</feature>
<dbReference type="AlphaFoldDB" id="A0A4Q7J206"/>
<organism evidence="4 5">
    <name type="scientific">Amycolatopsis suaedae</name>
    <dbReference type="NCBI Taxonomy" id="2510978"/>
    <lineage>
        <taxon>Bacteria</taxon>
        <taxon>Bacillati</taxon>
        <taxon>Actinomycetota</taxon>
        <taxon>Actinomycetes</taxon>
        <taxon>Pseudonocardiales</taxon>
        <taxon>Pseudonocardiaceae</taxon>
        <taxon>Amycolatopsis</taxon>
    </lineage>
</organism>
<name>A0A4Q7J206_9PSEU</name>
<sequence>MSTSGAGPGRPVDRRVRRTQATLQNALIELVAEQDLTKITVADVAERAEVSRSTFYDHYRDVHELAEAACTAMIDDLIDSLPQTQYAAEELERSATDGLRQFFASLAEHANLYRSLLGPHGSARIIDHIRRRVTARLYAGEAEQAGQPESPLDVPTAFIAGALIGVAVDWLQHDRPHPPADMAARTWPLFAALVAVLA</sequence>
<dbReference type="Pfam" id="PF00440">
    <property type="entry name" value="TetR_N"/>
    <property type="match status" value="1"/>
</dbReference>
<dbReference type="InterPro" id="IPR009057">
    <property type="entry name" value="Homeodomain-like_sf"/>
</dbReference>
<gene>
    <name evidence="4" type="ORF">EWH70_24100</name>
</gene>
<keyword evidence="5" id="KW-1185">Reference proteome</keyword>
<dbReference type="Pfam" id="PF14278">
    <property type="entry name" value="TetR_C_8"/>
    <property type="match status" value="1"/>
</dbReference>
<reference evidence="4 5" key="1">
    <citation type="submission" date="2019-02" db="EMBL/GenBank/DDBJ databases">
        <title>Draft genome sequence of Amycolatopsis sp. 8-3EHSu isolated from roots of Suaeda maritima.</title>
        <authorList>
            <person name="Duangmal K."/>
            <person name="Chantavorakit T."/>
        </authorList>
    </citation>
    <scope>NUCLEOTIDE SEQUENCE [LARGE SCALE GENOMIC DNA]</scope>
    <source>
        <strain evidence="4 5">8-3EHSu</strain>
    </source>
</reference>
<dbReference type="OrthoDB" id="7186647at2"/>
<dbReference type="SUPFAM" id="SSF46689">
    <property type="entry name" value="Homeodomain-like"/>
    <property type="match status" value="1"/>
</dbReference>
<protein>
    <submittedName>
        <fullName evidence="4">TetR/AcrR family transcriptional regulator</fullName>
    </submittedName>
</protein>
<dbReference type="Gene3D" id="1.10.357.10">
    <property type="entry name" value="Tetracycline Repressor, domain 2"/>
    <property type="match status" value="1"/>
</dbReference>
<dbReference type="PANTHER" id="PTHR43479">
    <property type="entry name" value="ACREF/ENVCD OPERON REPRESSOR-RELATED"/>
    <property type="match status" value="1"/>
</dbReference>
<feature type="domain" description="HTH tetR-type" evidence="3">
    <location>
        <begin position="17"/>
        <end position="77"/>
    </location>
</feature>
<evidence type="ECO:0000256" key="2">
    <source>
        <dbReference type="PROSITE-ProRule" id="PRU00335"/>
    </source>
</evidence>
<evidence type="ECO:0000256" key="1">
    <source>
        <dbReference type="ARBA" id="ARBA00023125"/>
    </source>
</evidence>
<dbReference type="InterPro" id="IPR001647">
    <property type="entry name" value="HTH_TetR"/>
</dbReference>
<accession>A0A4Q7J206</accession>
<dbReference type="PROSITE" id="PS50977">
    <property type="entry name" value="HTH_TETR_2"/>
    <property type="match status" value="1"/>
</dbReference>
<evidence type="ECO:0000259" key="3">
    <source>
        <dbReference type="PROSITE" id="PS50977"/>
    </source>
</evidence>
<dbReference type="EMBL" id="SFCC01000012">
    <property type="protein sequence ID" value="RZQ61460.1"/>
    <property type="molecule type" value="Genomic_DNA"/>
</dbReference>
<comment type="caution">
    <text evidence="4">The sequence shown here is derived from an EMBL/GenBank/DDBJ whole genome shotgun (WGS) entry which is preliminary data.</text>
</comment>